<accession>A0A0G1D2T9</accession>
<protein>
    <submittedName>
        <fullName evidence="1">Uncharacterized protein</fullName>
    </submittedName>
</protein>
<name>A0A0G1D2T9_9BACT</name>
<dbReference type="AlphaFoldDB" id="A0A0G1D2T9"/>
<evidence type="ECO:0000313" key="2">
    <source>
        <dbReference type="Proteomes" id="UP000033980"/>
    </source>
</evidence>
<reference evidence="1 2" key="1">
    <citation type="journal article" date="2015" name="Nature">
        <title>rRNA introns, odd ribosomes, and small enigmatic genomes across a large radiation of phyla.</title>
        <authorList>
            <person name="Brown C.T."/>
            <person name="Hug L.A."/>
            <person name="Thomas B.C."/>
            <person name="Sharon I."/>
            <person name="Castelle C.J."/>
            <person name="Singh A."/>
            <person name="Wilkins M.J."/>
            <person name="Williams K.H."/>
            <person name="Banfield J.F."/>
        </authorList>
    </citation>
    <scope>NUCLEOTIDE SEQUENCE [LARGE SCALE GENOMIC DNA]</scope>
</reference>
<comment type="caution">
    <text evidence="1">The sequence shown here is derived from an EMBL/GenBank/DDBJ whole genome shotgun (WGS) entry which is preliminary data.</text>
</comment>
<dbReference type="EMBL" id="LCFK01000053">
    <property type="protein sequence ID" value="KKS92032.1"/>
    <property type="molecule type" value="Genomic_DNA"/>
</dbReference>
<organism evidence="1 2">
    <name type="scientific">Candidatus Collierbacteria bacterium GW2011_GWC2_43_12</name>
    <dbReference type="NCBI Taxonomy" id="1618390"/>
    <lineage>
        <taxon>Bacteria</taxon>
        <taxon>Candidatus Collieribacteriota</taxon>
    </lineage>
</organism>
<evidence type="ECO:0000313" key="1">
    <source>
        <dbReference type="EMBL" id="KKS92032.1"/>
    </source>
</evidence>
<sequence>MALDNKNLGDKLYAFETNGIIKAIRTLFSNFLDKWGYLGNSGSVSSCTVPDRCNYIVVTVYYTANTFLGPMRGQTDLILTRVGKNTATAEIMEAVGGTSYSVTTTLTWSGNTLSTTNGSFVAYFYS</sequence>
<gene>
    <name evidence="1" type="ORF">UV68_C0053G0002</name>
</gene>
<proteinExistence type="predicted"/>
<dbReference type="Proteomes" id="UP000033980">
    <property type="component" value="Unassembled WGS sequence"/>
</dbReference>